<dbReference type="PROSITE" id="PS00166">
    <property type="entry name" value="ENOYL_COA_HYDRATASE"/>
    <property type="match status" value="1"/>
</dbReference>
<dbReference type="InterPro" id="IPR029045">
    <property type="entry name" value="ClpP/crotonase-like_dom_sf"/>
</dbReference>
<dbReference type="PANTHER" id="PTHR11941">
    <property type="entry name" value="ENOYL-COA HYDRATASE-RELATED"/>
    <property type="match status" value="1"/>
</dbReference>
<dbReference type="AlphaFoldDB" id="A0AAW4L5J0"/>
<dbReference type="InterPro" id="IPR001753">
    <property type="entry name" value="Enoyl-CoA_hydra/iso"/>
</dbReference>
<dbReference type="GO" id="GO:0006635">
    <property type="term" value="P:fatty acid beta-oxidation"/>
    <property type="evidence" value="ECO:0007669"/>
    <property type="project" value="TreeGrafter"/>
</dbReference>
<evidence type="ECO:0000256" key="1">
    <source>
        <dbReference type="ARBA" id="ARBA00005254"/>
    </source>
</evidence>
<dbReference type="InterPro" id="IPR014748">
    <property type="entry name" value="Enoyl-CoA_hydra_C"/>
</dbReference>
<accession>A0AAW4L5J0</accession>
<dbReference type="Gene3D" id="3.90.226.10">
    <property type="entry name" value="2-enoyl-CoA Hydratase, Chain A, domain 1"/>
    <property type="match status" value="1"/>
</dbReference>
<dbReference type="NCBIfam" id="NF008506">
    <property type="entry name" value="PRK11423.1"/>
    <property type="match status" value="1"/>
</dbReference>
<organism evidence="4 5">
    <name type="scientific">Geoanaerobacter pelophilus</name>
    <dbReference type="NCBI Taxonomy" id="60036"/>
    <lineage>
        <taxon>Bacteria</taxon>
        <taxon>Pseudomonadati</taxon>
        <taxon>Thermodesulfobacteriota</taxon>
        <taxon>Desulfuromonadia</taxon>
        <taxon>Geobacterales</taxon>
        <taxon>Geobacteraceae</taxon>
        <taxon>Geoanaerobacter</taxon>
    </lineage>
</organism>
<dbReference type="Proteomes" id="UP000811899">
    <property type="component" value="Unassembled WGS sequence"/>
</dbReference>
<reference evidence="4 5" key="1">
    <citation type="submission" date="2021-05" db="EMBL/GenBank/DDBJ databases">
        <title>The draft genome of Geobacter pelophilus DSM 12255.</title>
        <authorList>
            <person name="Xu Z."/>
            <person name="Masuda Y."/>
            <person name="Itoh H."/>
            <person name="Senoo K."/>
        </authorList>
    </citation>
    <scope>NUCLEOTIDE SEQUENCE [LARGE SCALE GENOMIC DNA]</scope>
    <source>
        <strain evidence="4 5">DSM 12255</strain>
    </source>
</reference>
<dbReference type="GO" id="GO:0016829">
    <property type="term" value="F:lyase activity"/>
    <property type="evidence" value="ECO:0007669"/>
    <property type="project" value="UniProtKB-KW"/>
</dbReference>
<dbReference type="Gene3D" id="1.10.12.10">
    <property type="entry name" value="Lyase 2-enoyl-coa Hydratase, Chain A, domain 2"/>
    <property type="match status" value="1"/>
</dbReference>
<dbReference type="RefSeq" id="WP_214173017.1">
    <property type="nucleotide sequence ID" value="NZ_JAHCVJ010000010.1"/>
</dbReference>
<evidence type="ECO:0000313" key="5">
    <source>
        <dbReference type="Proteomes" id="UP000811899"/>
    </source>
</evidence>
<keyword evidence="5" id="KW-1185">Reference proteome</keyword>
<dbReference type="InterPro" id="IPR018376">
    <property type="entry name" value="Enoyl-CoA_hyd/isom_CS"/>
</dbReference>
<evidence type="ECO:0000313" key="4">
    <source>
        <dbReference type="EMBL" id="MBT0666243.1"/>
    </source>
</evidence>
<comment type="caution">
    <text evidence="4">The sequence shown here is derived from an EMBL/GenBank/DDBJ whole genome shotgun (WGS) entry which is preliminary data.</text>
</comment>
<keyword evidence="2" id="KW-0456">Lyase</keyword>
<dbReference type="EMBL" id="JAHCVJ010000010">
    <property type="protein sequence ID" value="MBT0666243.1"/>
    <property type="molecule type" value="Genomic_DNA"/>
</dbReference>
<comment type="similarity">
    <text evidence="1 3">Belongs to the enoyl-CoA hydratase/isomerase family.</text>
</comment>
<name>A0AAW4L5J0_9BACT</name>
<evidence type="ECO:0000256" key="3">
    <source>
        <dbReference type="RuleBase" id="RU003707"/>
    </source>
</evidence>
<dbReference type="Pfam" id="PF00378">
    <property type="entry name" value="ECH_1"/>
    <property type="match status" value="1"/>
</dbReference>
<gene>
    <name evidence="4" type="primary">scpB</name>
    <name evidence="4" type="ORF">KI809_18180</name>
</gene>
<dbReference type="SUPFAM" id="SSF52096">
    <property type="entry name" value="ClpP/crotonase"/>
    <property type="match status" value="1"/>
</dbReference>
<sequence length="259" mass="28702">MSLILTQLQDQIGTITFNYAQRRNILSKALVDEIIQAIDALQKSKARVLILRAEKGAKVWSAGHDVRELPLPGRDPLAYHDPLLTILRTVQSLSMPVIAMIEGGVWGGACDLALSCDILIGARNCSFCMTPAKIGVPYNVTGILHFINIMGVNIAKEMFFTAQPLSSDQARKAGILNHLVEDEQLEEFTYDLAAKITHNSPLSIAVIKEQIRLLASAHPMSPHTFERVQGLRRMVYDSKDYAEGIKAFMEKRSPNFTGE</sequence>
<protein>
    <submittedName>
        <fullName evidence="4">Methylmalonyl-CoA decarboxylase</fullName>
    </submittedName>
</protein>
<evidence type="ECO:0000256" key="2">
    <source>
        <dbReference type="ARBA" id="ARBA00023239"/>
    </source>
</evidence>
<proteinExistence type="inferred from homology"/>
<dbReference type="CDD" id="cd06558">
    <property type="entry name" value="crotonase-like"/>
    <property type="match status" value="1"/>
</dbReference>
<dbReference type="PANTHER" id="PTHR11941:SF54">
    <property type="entry name" value="ENOYL-COA HYDRATASE, MITOCHONDRIAL"/>
    <property type="match status" value="1"/>
</dbReference>